<reference evidence="2" key="1">
    <citation type="submission" date="2017-02" db="UniProtKB">
        <authorList>
            <consortium name="WormBaseParasite"/>
        </authorList>
    </citation>
    <scope>IDENTIFICATION</scope>
</reference>
<name>A0A0M3HG75_ASCLU</name>
<dbReference type="Proteomes" id="UP000036681">
    <property type="component" value="Unplaced"/>
</dbReference>
<evidence type="ECO:0000313" key="1">
    <source>
        <dbReference type="Proteomes" id="UP000036681"/>
    </source>
</evidence>
<protein>
    <submittedName>
        <fullName evidence="2">ADH_N domain-containing protein</fullName>
    </submittedName>
</protein>
<proteinExistence type="predicted"/>
<accession>A0A0M3HG75</accession>
<evidence type="ECO:0000313" key="2">
    <source>
        <dbReference type="WBParaSite" id="ALUE_0000052001-mRNA-1"/>
    </source>
</evidence>
<dbReference type="InterPro" id="IPR011032">
    <property type="entry name" value="GroES-like_sf"/>
</dbReference>
<dbReference type="WBParaSite" id="ALUE_0000052001-mRNA-1">
    <property type="protein sequence ID" value="ALUE_0000052001-mRNA-1"/>
    <property type="gene ID" value="ALUE_0000052001"/>
</dbReference>
<keyword evidence="1" id="KW-1185">Reference proteome</keyword>
<dbReference type="AlphaFoldDB" id="A0A0M3HG75"/>
<dbReference type="Gene3D" id="3.90.180.10">
    <property type="entry name" value="Medium-chain alcohol dehydrogenases, catalytic domain"/>
    <property type="match status" value="1"/>
</dbReference>
<sequence>MNYRSDIRISAPHRRHTIHKYEHMKLEKSCEIVLSHLCYEAFCGDALNFRMPHAEIQSIIIEHPQRHVRDSPIAFPDDKPIQGIFIQIGAGVKSMTVGDRVIPFTIRNPTWTNYAIVKADDLRTVDKHLKIVRLFLY</sequence>
<dbReference type="SUPFAM" id="SSF50129">
    <property type="entry name" value="GroES-like"/>
    <property type="match status" value="1"/>
</dbReference>
<organism evidence="1 2">
    <name type="scientific">Ascaris lumbricoides</name>
    <name type="common">Giant roundworm</name>
    <dbReference type="NCBI Taxonomy" id="6252"/>
    <lineage>
        <taxon>Eukaryota</taxon>
        <taxon>Metazoa</taxon>
        <taxon>Ecdysozoa</taxon>
        <taxon>Nematoda</taxon>
        <taxon>Chromadorea</taxon>
        <taxon>Rhabditida</taxon>
        <taxon>Spirurina</taxon>
        <taxon>Ascaridomorpha</taxon>
        <taxon>Ascaridoidea</taxon>
        <taxon>Ascarididae</taxon>
        <taxon>Ascaris</taxon>
    </lineage>
</organism>